<name>A0A3E1RD98_9BURK</name>
<keyword evidence="1" id="KW-0472">Membrane</keyword>
<proteinExistence type="predicted"/>
<dbReference type="AlphaFoldDB" id="A0A3E1RD98"/>
<comment type="caution">
    <text evidence="2">The sequence shown here is derived from an EMBL/GenBank/DDBJ whole genome shotgun (WGS) entry which is preliminary data.</text>
</comment>
<gene>
    <name evidence="2" type="ORF">DIC66_09475</name>
</gene>
<feature type="transmembrane region" description="Helical" evidence="1">
    <location>
        <begin position="41"/>
        <end position="63"/>
    </location>
</feature>
<sequence length="308" mass="35272">MALEDVVPEAREWLRRSYARLITSGAQVLLLFIGAQLQSRMAWLLCLGLVAFISVLAWLSALYRLRTLRNTPVSTVASAAQGYVELSGRGQHFCDPPLYSQLRGRPCLWCRYLVEEEEGDEWRTVDRGETSASFMLRDHTGECVVDPESAEIVTRHKDRWTDQNMRYTEWVLIEQDVLRVVGQFRTQGGASEPFDTRAELGEMLAAWKQDMPRLLARYDLDRDGLLLGDEWESVRCDALRAVVQLRTSRQQQPETHLVGRPPDGALFLISNMPHDKLLRRYLLWGWAHLALFFAALSGMAWVARNVHS</sequence>
<accession>A0A3E1RD98</accession>
<evidence type="ECO:0000256" key="1">
    <source>
        <dbReference type="SAM" id="Phobius"/>
    </source>
</evidence>
<protein>
    <recommendedName>
        <fullName evidence="4">RING-type E3 ubiquitin transferase</fullName>
    </recommendedName>
</protein>
<dbReference type="EMBL" id="QFZK01000004">
    <property type="protein sequence ID" value="RFO97344.1"/>
    <property type="molecule type" value="Genomic_DNA"/>
</dbReference>
<evidence type="ECO:0000313" key="3">
    <source>
        <dbReference type="Proteomes" id="UP000260665"/>
    </source>
</evidence>
<feature type="transmembrane region" description="Helical" evidence="1">
    <location>
        <begin position="281"/>
        <end position="303"/>
    </location>
</feature>
<keyword evidence="1" id="KW-1133">Transmembrane helix</keyword>
<evidence type="ECO:0008006" key="4">
    <source>
        <dbReference type="Google" id="ProtNLM"/>
    </source>
</evidence>
<keyword evidence="3" id="KW-1185">Reference proteome</keyword>
<organism evidence="2 3">
    <name type="scientific">Rhodoferax lacus</name>
    <dbReference type="NCBI Taxonomy" id="2184758"/>
    <lineage>
        <taxon>Bacteria</taxon>
        <taxon>Pseudomonadati</taxon>
        <taxon>Pseudomonadota</taxon>
        <taxon>Betaproteobacteria</taxon>
        <taxon>Burkholderiales</taxon>
        <taxon>Comamonadaceae</taxon>
        <taxon>Rhodoferax</taxon>
    </lineage>
</organism>
<reference evidence="2 3" key="1">
    <citation type="submission" date="2018-05" db="EMBL/GenBank/DDBJ databases">
        <title>Rhodoferax soyangensis sp.nov., isolated from an oligotrophic freshwater lake.</title>
        <authorList>
            <person name="Park M."/>
        </authorList>
    </citation>
    <scope>NUCLEOTIDE SEQUENCE [LARGE SCALE GENOMIC DNA]</scope>
    <source>
        <strain evidence="2 3">IMCC26218</strain>
    </source>
</reference>
<dbReference type="Proteomes" id="UP000260665">
    <property type="component" value="Unassembled WGS sequence"/>
</dbReference>
<evidence type="ECO:0000313" key="2">
    <source>
        <dbReference type="EMBL" id="RFO97344.1"/>
    </source>
</evidence>
<keyword evidence="1" id="KW-0812">Transmembrane</keyword>